<accession>A0A7L4ZYR4</accession>
<gene>
    <name evidence="1" type="ORF">F0P96_03310</name>
</gene>
<comment type="caution">
    <text evidence="1">The sequence shown here is derived from an EMBL/GenBank/DDBJ whole genome shotgun (WGS) entry which is preliminary data.</text>
</comment>
<dbReference type="InterPro" id="IPR046107">
    <property type="entry name" value="DUF6044"/>
</dbReference>
<dbReference type="RefSeq" id="WP_151077303.1">
    <property type="nucleotide sequence ID" value="NZ_CP047647.1"/>
</dbReference>
<proteinExistence type="predicted"/>
<dbReference type="Pfam" id="PF19510">
    <property type="entry name" value="DUF6044"/>
    <property type="match status" value="1"/>
</dbReference>
<dbReference type="AlphaFoldDB" id="A0A7L4ZYR4"/>
<dbReference type="EMBL" id="VTWU01000001">
    <property type="protein sequence ID" value="KAA9339655.1"/>
    <property type="molecule type" value="Genomic_DNA"/>
</dbReference>
<sequence>MSVFISILRRPWLLAGLALLLLWLPCVLRGPDSYVLIDDNLDAELHVPYLLHRFGVVFDYRPETVVPAIMNGLPRVALRPGLNLTVALFGLLDPLPAYWTNQLLVRLAALAGMYLLLRRYAWPEPANRGLAAATALAWAALPNYTIYGVSALGTPWPLWAVLNLRAGRARWSSWLVLVLFPLWSNMVLAGAFIGAGLGVGLLVDAFRFRQFRWEAWLGLALLVLSYAVVEWPLLHSVLVQPAFVPHRVAFRPADLSPAGFVAGLRSTVQFFAFGQYHASRFFRGVILLTVALATAEQWRQGGLKRAGKQLRPVLWLLLGLLLLASFCGFYPQLLAPVQRVAPGAGAFNLTRFHFLSPMLWFAVLVLALQQLSSAKMRLGLVGLQLVVGLVSNPEWVNNARLWLGRPAAHEPTWRQYVAPALFHRIRLDLEQRTGQPAAAWRVACLGFAPAVAQLNDFYTLDSYQNNYPLPYKRWFRPLIAGELAKSPELRRYFDSWGNRCYLFSAELGRNFRVGRAQQAVVQEYRFDAAAFRQLGGRFVLSAARLARPEHAGLHLLRQYDDASAYWRVYLYEAKP</sequence>
<reference evidence="1 2" key="1">
    <citation type="submission" date="2019-09" db="EMBL/GenBank/DDBJ databases">
        <title>Genome sequence of Hymenobacter sp. M3.</title>
        <authorList>
            <person name="Srinivasan S."/>
        </authorList>
    </citation>
    <scope>NUCLEOTIDE SEQUENCE [LARGE SCALE GENOMIC DNA]</scope>
    <source>
        <strain evidence="1 2">M3</strain>
    </source>
</reference>
<keyword evidence="2" id="KW-1185">Reference proteome</keyword>
<organism evidence="1 2">
    <name type="scientific">Hymenobacter busanensis</name>
    <dbReference type="NCBI Taxonomy" id="2607656"/>
    <lineage>
        <taxon>Bacteria</taxon>
        <taxon>Pseudomonadati</taxon>
        <taxon>Bacteroidota</taxon>
        <taxon>Cytophagia</taxon>
        <taxon>Cytophagales</taxon>
        <taxon>Hymenobacteraceae</taxon>
        <taxon>Hymenobacter</taxon>
    </lineage>
</organism>
<dbReference type="Proteomes" id="UP000326380">
    <property type="component" value="Unassembled WGS sequence"/>
</dbReference>
<name>A0A7L4ZYR4_9BACT</name>
<evidence type="ECO:0000313" key="1">
    <source>
        <dbReference type="EMBL" id="KAA9339655.1"/>
    </source>
</evidence>
<evidence type="ECO:0000313" key="2">
    <source>
        <dbReference type="Proteomes" id="UP000326380"/>
    </source>
</evidence>
<protein>
    <submittedName>
        <fullName evidence="1">Uncharacterized protein</fullName>
    </submittedName>
</protein>